<dbReference type="InterPro" id="IPR002034">
    <property type="entry name" value="AIPM/Hcit_synth_CS"/>
</dbReference>
<evidence type="ECO:0000259" key="10">
    <source>
        <dbReference type="PROSITE" id="PS50991"/>
    </source>
</evidence>
<gene>
    <name evidence="11" type="ORF">SAMN05878503_103178</name>
</gene>
<reference evidence="12" key="1">
    <citation type="submission" date="2017-08" db="EMBL/GenBank/DDBJ databases">
        <authorList>
            <person name="Varghese N."/>
            <person name="Submissions S."/>
        </authorList>
    </citation>
    <scope>NUCLEOTIDE SEQUENCE [LARGE SCALE GENOMIC DNA]</scope>
    <source>
        <strain evidence="12">JA234</strain>
    </source>
</reference>
<dbReference type="EMBL" id="OAOQ01000003">
    <property type="protein sequence ID" value="SNX69191.1"/>
    <property type="molecule type" value="Genomic_DNA"/>
</dbReference>
<evidence type="ECO:0000256" key="8">
    <source>
        <dbReference type="RuleBase" id="RU367143"/>
    </source>
</evidence>
<dbReference type="NCBIfam" id="TIGR02660">
    <property type="entry name" value="nifV_homocitr"/>
    <property type="match status" value="1"/>
</dbReference>
<comment type="catalytic activity">
    <reaction evidence="6 8">
        <text>acetyl-CoA + 2-oxoglutarate + H2O = (2R)-homocitrate + CoA + H(+)</text>
        <dbReference type="Rhea" id="RHEA:12929"/>
        <dbReference type="ChEBI" id="CHEBI:15377"/>
        <dbReference type="ChEBI" id="CHEBI:15378"/>
        <dbReference type="ChEBI" id="CHEBI:16810"/>
        <dbReference type="ChEBI" id="CHEBI:57287"/>
        <dbReference type="ChEBI" id="CHEBI:57288"/>
        <dbReference type="ChEBI" id="CHEBI:58884"/>
        <dbReference type="EC" id="2.3.3.14"/>
    </reaction>
</comment>
<dbReference type="EC" id="2.3.3.14" evidence="3 8"/>
<evidence type="ECO:0000256" key="4">
    <source>
        <dbReference type="ARBA" id="ARBA00020735"/>
    </source>
</evidence>
<dbReference type="Gene3D" id="3.20.20.70">
    <property type="entry name" value="Aldolase class I"/>
    <property type="match status" value="1"/>
</dbReference>
<keyword evidence="5 7" id="KW-0808">Transferase</keyword>
<protein>
    <recommendedName>
        <fullName evidence="4 8">Homocitrate synthase</fullName>
        <ecNumber evidence="3 8">2.3.3.14</ecNumber>
    </recommendedName>
</protein>
<evidence type="ECO:0000256" key="9">
    <source>
        <dbReference type="SAM" id="MobiDB-lite"/>
    </source>
</evidence>
<evidence type="ECO:0000256" key="6">
    <source>
        <dbReference type="ARBA" id="ARBA00048019"/>
    </source>
</evidence>
<dbReference type="AlphaFoldDB" id="A0A285CNU5"/>
<evidence type="ECO:0000256" key="2">
    <source>
        <dbReference type="ARBA" id="ARBA00006154"/>
    </source>
</evidence>
<dbReference type="PROSITE" id="PS50991">
    <property type="entry name" value="PYR_CT"/>
    <property type="match status" value="1"/>
</dbReference>
<evidence type="ECO:0000256" key="1">
    <source>
        <dbReference type="ARBA" id="ARBA00003050"/>
    </source>
</evidence>
<evidence type="ECO:0000313" key="11">
    <source>
        <dbReference type="EMBL" id="SNX69191.1"/>
    </source>
</evidence>
<dbReference type="SUPFAM" id="SSF51569">
    <property type="entry name" value="Aldolase"/>
    <property type="match status" value="1"/>
</dbReference>
<dbReference type="Pfam" id="PF22617">
    <property type="entry name" value="HCS_D2"/>
    <property type="match status" value="1"/>
</dbReference>
<dbReference type="GO" id="GO:0004410">
    <property type="term" value="F:homocitrate synthase activity"/>
    <property type="evidence" value="ECO:0007669"/>
    <property type="project" value="UniProtKB-UniRule"/>
</dbReference>
<dbReference type="PROSITE" id="PS00815">
    <property type="entry name" value="AIPM_HOMOCIT_SYNTH_1"/>
    <property type="match status" value="1"/>
</dbReference>
<dbReference type="RefSeq" id="WP_097029646.1">
    <property type="nucleotide sequence ID" value="NZ_OAOQ01000003.1"/>
</dbReference>
<dbReference type="GO" id="GO:0009399">
    <property type="term" value="P:nitrogen fixation"/>
    <property type="evidence" value="ECO:0007669"/>
    <property type="project" value="UniProtKB-UniRule"/>
</dbReference>
<dbReference type="Pfam" id="PF00682">
    <property type="entry name" value="HMGL-like"/>
    <property type="match status" value="1"/>
</dbReference>
<feature type="region of interest" description="Disordered" evidence="9">
    <location>
        <begin position="373"/>
        <end position="397"/>
    </location>
</feature>
<dbReference type="InterPro" id="IPR013785">
    <property type="entry name" value="Aldolase_TIM"/>
</dbReference>
<sequence>MSRQHPAASFLQEAPLAPVTLCDTTLRDGEQTAGVAFTRSEKRAIAVALQAAGVAEVEIGVPAMGEDERADIRAVAAVLKTAAPVVWCRLRPEDLAAAQRTGVRRLHIGVPVSERQITAKLGRDADWVRDKVEKLVRAATWAGHHVSVGAEDASRADRFFLAEIAHIAAEAGAMRFRLADTLGVLDPFATHDLVARIVTRCPLPVEFHAHNDLGMATANSLAAARAGASHISVTVNGLGERAGNAALEEVAAALEAAGRPTGIALGQLCALSDLVARASGRAVSPQKPIVGDNVFTHECGIHVDGLMKDRAIYESAGLRPERFGRSHRIAIGKHSSVAGLARALAGAGLPADEATLSTLMPALRDWAAETKRSAGPDDLARLVASLNQTDPLKEKTP</sequence>
<comment type="similarity">
    <text evidence="2 7">Belongs to the alpha-IPM synthase/homocitrate synthase family.</text>
</comment>
<keyword evidence="12" id="KW-1185">Reference proteome</keyword>
<name>A0A285CNU5_9RHOB</name>
<feature type="domain" description="Pyruvate carboxyltransferase" evidence="10">
    <location>
        <begin position="19"/>
        <end position="269"/>
    </location>
</feature>
<dbReference type="PANTHER" id="PTHR42880:SF1">
    <property type="entry name" value="ISOPROPYLMALATE_HOMOCITRATE_CITRAMALATE SYNTHASE FAMILY PROTEIN"/>
    <property type="match status" value="1"/>
</dbReference>
<comment type="function">
    <text evidence="1 8">This protein is a Fe-Mo-cofactor biosynthetic component.</text>
</comment>
<accession>A0A285CNU5</accession>
<evidence type="ECO:0000256" key="7">
    <source>
        <dbReference type="RuleBase" id="RU003523"/>
    </source>
</evidence>
<dbReference type="Gene3D" id="1.10.238.260">
    <property type="match status" value="1"/>
</dbReference>
<dbReference type="PANTHER" id="PTHR42880">
    <property type="entry name" value="HOMOCITRATE SYNTHASE"/>
    <property type="match status" value="1"/>
</dbReference>
<evidence type="ECO:0000256" key="5">
    <source>
        <dbReference type="ARBA" id="ARBA00022679"/>
    </source>
</evidence>
<dbReference type="OrthoDB" id="9803573at2"/>
<dbReference type="CDD" id="cd07939">
    <property type="entry name" value="DRE_TIM_NifV"/>
    <property type="match status" value="1"/>
</dbReference>
<dbReference type="InterPro" id="IPR013477">
    <property type="entry name" value="NifV/FrbC"/>
</dbReference>
<dbReference type="InterPro" id="IPR000891">
    <property type="entry name" value="PYR_CT"/>
</dbReference>
<proteinExistence type="inferred from homology"/>
<organism evidence="11 12">
    <name type="scientific">Cereibacter ovatus</name>
    <dbReference type="NCBI Taxonomy" id="439529"/>
    <lineage>
        <taxon>Bacteria</taxon>
        <taxon>Pseudomonadati</taxon>
        <taxon>Pseudomonadota</taxon>
        <taxon>Alphaproteobacteria</taxon>
        <taxon>Rhodobacterales</taxon>
        <taxon>Paracoccaceae</taxon>
        <taxon>Cereibacter</taxon>
    </lineage>
</organism>
<dbReference type="Proteomes" id="UP000219467">
    <property type="component" value="Unassembled WGS sequence"/>
</dbReference>
<dbReference type="InterPro" id="IPR054691">
    <property type="entry name" value="LeuA/HCS_post-cat"/>
</dbReference>
<keyword evidence="8" id="KW-0535">Nitrogen fixation</keyword>
<dbReference type="PROSITE" id="PS00816">
    <property type="entry name" value="AIPM_HOMOCIT_SYNTH_2"/>
    <property type="match status" value="1"/>
</dbReference>
<dbReference type="GO" id="GO:0019752">
    <property type="term" value="P:carboxylic acid metabolic process"/>
    <property type="evidence" value="ECO:0007669"/>
    <property type="project" value="UniProtKB-UniRule"/>
</dbReference>
<evidence type="ECO:0000256" key="3">
    <source>
        <dbReference type="ARBA" id="ARBA00012974"/>
    </source>
</evidence>
<evidence type="ECO:0000313" key="12">
    <source>
        <dbReference type="Proteomes" id="UP000219467"/>
    </source>
</evidence>